<dbReference type="Pfam" id="PF17765">
    <property type="entry name" value="MLTR_LBD"/>
    <property type="match status" value="1"/>
</dbReference>
<dbReference type="Proteomes" id="UP001501009">
    <property type="component" value="Unassembled WGS sequence"/>
</dbReference>
<dbReference type="InterPro" id="IPR001387">
    <property type="entry name" value="Cro/C1-type_HTH"/>
</dbReference>
<name>A0ABP7JQU7_9ACTN</name>
<proteinExistence type="predicted"/>
<dbReference type="Gene3D" id="1.10.260.40">
    <property type="entry name" value="lambda repressor-like DNA-binding domains"/>
    <property type="match status" value="1"/>
</dbReference>
<dbReference type="PANTHER" id="PTHR35010">
    <property type="entry name" value="BLL4672 PROTEIN-RELATED"/>
    <property type="match status" value="1"/>
</dbReference>
<dbReference type="InterPro" id="IPR010982">
    <property type="entry name" value="Lambda_DNA-bd_dom_sf"/>
</dbReference>
<dbReference type="PROSITE" id="PS50943">
    <property type="entry name" value="HTH_CROC1"/>
    <property type="match status" value="1"/>
</dbReference>
<organism evidence="2 3">
    <name type="scientific">Streptomyces coacervatus</name>
    <dbReference type="NCBI Taxonomy" id="647381"/>
    <lineage>
        <taxon>Bacteria</taxon>
        <taxon>Bacillati</taxon>
        <taxon>Actinomycetota</taxon>
        <taxon>Actinomycetes</taxon>
        <taxon>Kitasatosporales</taxon>
        <taxon>Streptomycetaceae</taxon>
        <taxon>Streptomyces</taxon>
    </lineage>
</organism>
<dbReference type="PANTHER" id="PTHR35010:SF2">
    <property type="entry name" value="BLL4672 PROTEIN"/>
    <property type="match status" value="1"/>
</dbReference>
<feature type="domain" description="HTH cro/C1-type" evidence="1">
    <location>
        <begin position="33"/>
        <end position="85"/>
    </location>
</feature>
<dbReference type="Gene3D" id="3.30.450.180">
    <property type="match status" value="1"/>
</dbReference>
<reference evidence="3" key="1">
    <citation type="journal article" date="2019" name="Int. J. Syst. Evol. Microbiol.">
        <title>The Global Catalogue of Microorganisms (GCM) 10K type strain sequencing project: providing services to taxonomists for standard genome sequencing and annotation.</title>
        <authorList>
            <consortium name="The Broad Institute Genomics Platform"/>
            <consortium name="The Broad Institute Genome Sequencing Center for Infectious Disease"/>
            <person name="Wu L."/>
            <person name="Ma J."/>
        </authorList>
    </citation>
    <scope>NUCLEOTIDE SEQUENCE [LARGE SCALE GENOMIC DNA]</scope>
    <source>
        <strain evidence="3">JCM 17138</strain>
    </source>
</reference>
<dbReference type="EMBL" id="BAABDE010000052">
    <property type="protein sequence ID" value="GAA3851685.1"/>
    <property type="molecule type" value="Genomic_DNA"/>
</dbReference>
<dbReference type="CDD" id="cd00093">
    <property type="entry name" value="HTH_XRE"/>
    <property type="match status" value="1"/>
</dbReference>
<protein>
    <recommendedName>
        <fullName evidence="1">HTH cro/C1-type domain-containing protein</fullName>
    </recommendedName>
</protein>
<dbReference type="SUPFAM" id="SSF47413">
    <property type="entry name" value="lambda repressor-like DNA-binding domains"/>
    <property type="match status" value="1"/>
</dbReference>
<keyword evidence="3" id="KW-1185">Reference proteome</keyword>
<comment type="caution">
    <text evidence="2">The sequence shown here is derived from an EMBL/GenBank/DDBJ whole genome shotgun (WGS) entry which is preliminary data.</text>
</comment>
<evidence type="ECO:0000259" key="1">
    <source>
        <dbReference type="PROSITE" id="PS50943"/>
    </source>
</evidence>
<accession>A0ABP7JQU7</accession>
<dbReference type="InterPro" id="IPR041413">
    <property type="entry name" value="MLTR_LBD"/>
</dbReference>
<dbReference type="SMART" id="SM00530">
    <property type="entry name" value="HTH_XRE"/>
    <property type="match status" value="1"/>
</dbReference>
<sequence length="274" mass="31054">MARNLPPITRMLKSWRESRDPHAVPGFTARYGARRRTGLTQRDLAELTGVTEGWYGKLERGVLDHVGDEFLERIVRVLGLDSAQRAHLWLEANGCEPPPLPHSDASSIDPVGAAIVHSQIYPAYTYTHSWDVRVFNEAAARDYPWMLHGINVMIWALTFPEARLQLIDWEETWAKPMASQLRLAHKANPDDARLSQVCDHIRQADPVARRILDDDVTTVTHPDGDRRRLYLPHQHEETEVEFVALQRLGDNTRLMIVAPGDLAQRAMPSAIPGM</sequence>
<dbReference type="RefSeq" id="WP_275768331.1">
    <property type="nucleotide sequence ID" value="NZ_BAABDE010000052.1"/>
</dbReference>
<evidence type="ECO:0000313" key="2">
    <source>
        <dbReference type="EMBL" id="GAA3851685.1"/>
    </source>
</evidence>
<dbReference type="Pfam" id="PF13560">
    <property type="entry name" value="HTH_31"/>
    <property type="match status" value="1"/>
</dbReference>
<evidence type="ECO:0000313" key="3">
    <source>
        <dbReference type="Proteomes" id="UP001501009"/>
    </source>
</evidence>
<gene>
    <name evidence="2" type="ORF">GCM10022403_098920</name>
</gene>